<sequence>MKHSNLIFMGRKQDAISLPSMQVQCLLILCACAPTHLCRLLFQHTLQNIMDFHAH</sequence>
<protein>
    <submittedName>
        <fullName evidence="1">Uncharacterized protein</fullName>
    </submittedName>
</protein>
<name>A0A2P2PDT0_RHIMU</name>
<dbReference type="AlphaFoldDB" id="A0A2P2PDT0"/>
<accession>A0A2P2PDT0</accession>
<evidence type="ECO:0000313" key="1">
    <source>
        <dbReference type="EMBL" id="MBX52873.1"/>
    </source>
</evidence>
<proteinExistence type="predicted"/>
<dbReference type="EMBL" id="GGEC01072389">
    <property type="protein sequence ID" value="MBX52873.1"/>
    <property type="molecule type" value="Transcribed_RNA"/>
</dbReference>
<reference evidence="1" key="1">
    <citation type="submission" date="2018-02" db="EMBL/GenBank/DDBJ databases">
        <title>Rhizophora mucronata_Transcriptome.</title>
        <authorList>
            <person name="Meera S.P."/>
            <person name="Sreeshan A."/>
            <person name="Augustine A."/>
        </authorList>
    </citation>
    <scope>NUCLEOTIDE SEQUENCE</scope>
    <source>
        <tissue evidence="1">Leaf</tissue>
    </source>
</reference>
<dbReference type="PROSITE" id="PS51257">
    <property type="entry name" value="PROKAR_LIPOPROTEIN"/>
    <property type="match status" value="1"/>
</dbReference>
<organism evidence="1">
    <name type="scientific">Rhizophora mucronata</name>
    <name type="common">Asiatic mangrove</name>
    <dbReference type="NCBI Taxonomy" id="61149"/>
    <lineage>
        <taxon>Eukaryota</taxon>
        <taxon>Viridiplantae</taxon>
        <taxon>Streptophyta</taxon>
        <taxon>Embryophyta</taxon>
        <taxon>Tracheophyta</taxon>
        <taxon>Spermatophyta</taxon>
        <taxon>Magnoliopsida</taxon>
        <taxon>eudicotyledons</taxon>
        <taxon>Gunneridae</taxon>
        <taxon>Pentapetalae</taxon>
        <taxon>rosids</taxon>
        <taxon>fabids</taxon>
        <taxon>Malpighiales</taxon>
        <taxon>Rhizophoraceae</taxon>
        <taxon>Rhizophora</taxon>
    </lineage>
</organism>